<feature type="domain" description="Peptidase A1" evidence="2">
    <location>
        <begin position="64"/>
        <end position="123"/>
    </location>
</feature>
<gene>
    <name evidence="3" type="ORF">N657DRAFT_663483</name>
</gene>
<dbReference type="Proteomes" id="UP001302602">
    <property type="component" value="Unassembled WGS sequence"/>
</dbReference>
<dbReference type="InterPro" id="IPR021109">
    <property type="entry name" value="Peptidase_aspartic_dom_sf"/>
</dbReference>
<dbReference type="SUPFAM" id="SSF50630">
    <property type="entry name" value="Acid proteases"/>
    <property type="match status" value="1"/>
</dbReference>
<accession>A0AAN6U187</accession>
<name>A0AAN6U187_9PEZI</name>
<protein>
    <submittedName>
        <fullName evidence="3">Acid protease</fullName>
    </submittedName>
</protein>
<evidence type="ECO:0000313" key="4">
    <source>
        <dbReference type="Proteomes" id="UP001302602"/>
    </source>
</evidence>
<feature type="domain" description="Peptidase A1" evidence="2">
    <location>
        <begin position="151"/>
        <end position="339"/>
    </location>
</feature>
<reference evidence="3" key="2">
    <citation type="submission" date="2023-05" db="EMBL/GenBank/DDBJ databases">
        <authorList>
            <consortium name="Lawrence Berkeley National Laboratory"/>
            <person name="Steindorff A."/>
            <person name="Hensen N."/>
            <person name="Bonometti L."/>
            <person name="Westerberg I."/>
            <person name="Brannstrom I.O."/>
            <person name="Guillou S."/>
            <person name="Cros-Aarteil S."/>
            <person name="Calhoun S."/>
            <person name="Haridas S."/>
            <person name="Kuo A."/>
            <person name="Mondo S."/>
            <person name="Pangilinan J."/>
            <person name="Riley R."/>
            <person name="Labutti K."/>
            <person name="Andreopoulos B."/>
            <person name="Lipzen A."/>
            <person name="Chen C."/>
            <person name="Yanf M."/>
            <person name="Daum C."/>
            <person name="Ng V."/>
            <person name="Clum A."/>
            <person name="Ohm R."/>
            <person name="Martin F."/>
            <person name="Silar P."/>
            <person name="Natvig D."/>
            <person name="Lalanne C."/>
            <person name="Gautier V."/>
            <person name="Ament-Velasquez S.L."/>
            <person name="Kruys A."/>
            <person name="Hutchinson M.I."/>
            <person name="Powell A.J."/>
            <person name="Barry K."/>
            <person name="Miller A.N."/>
            <person name="Grigoriev I.V."/>
            <person name="Debuchy R."/>
            <person name="Gladieux P."/>
            <person name="Thoren M.H."/>
            <person name="Johannesson H."/>
        </authorList>
    </citation>
    <scope>NUCLEOTIDE SEQUENCE</scope>
    <source>
        <strain evidence="3">CBS 731.68</strain>
    </source>
</reference>
<dbReference type="InterPro" id="IPR001461">
    <property type="entry name" value="Aspartic_peptidase_A1"/>
</dbReference>
<dbReference type="RefSeq" id="XP_062648200.1">
    <property type="nucleotide sequence ID" value="XM_062795186.1"/>
</dbReference>
<dbReference type="InterPro" id="IPR033121">
    <property type="entry name" value="PEPTIDASE_A1"/>
</dbReference>
<organism evidence="3 4">
    <name type="scientific">Parathielavia appendiculata</name>
    <dbReference type="NCBI Taxonomy" id="2587402"/>
    <lineage>
        <taxon>Eukaryota</taxon>
        <taxon>Fungi</taxon>
        <taxon>Dikarya</taxon>
        <taxon>Ascomycota</taxon>
        <taxon>Pezizomycotina</taxon>
        <taxon>Sordariomycetes</taxon>
        <taxon>Sordariomycetidae</taxon>
        <taxon>Sordariales</taxon>
        <taxon>Chaetomiaceae</taxon>
        <taxon>Parathielavia</taxon>
    </lineage>
</organism>
<keyword evidence="3" id="KW-0378">Hydrolase</keyword>
<dbReference type="EMBL" id="MU853227">
    <property type="protein sequence ID" value="KAK4124429.1"/>
    <property type="molecule type" value="Genomic_DNA"/>
</dbReference>
<dbReference type="PANTHER" id="PTHR47966:SF51">
    <property type="entry name" value="BETA-SITE APP-CLEAVING ENZYME, ISOFORM A-RELATED"/>
    <property type="match status" value="1"/>
</dbReference>
<dbReference type="Pfam" id="PF00026">
    <property type="entry name" value="Asp"/>
    <property type="match status" value="2"/>
</dbReference>
<dbReference type="GO" id="GO:0006508">
    <property type="term" value="P:proteolysis"/>
    <property type="evidence" value="ECO:0007669"/>
    <property type="project" value="UniProtKB-KW"/>
</dbReference>
<dbReference type="Gene3D" id="2.40.70.10">
    <property type="entry name" value="Acid Proteases"/>
    <property type="match status" value="2"/>
</dbReference>
<reference evidence="3" key="1">
    <citation type="journal article" date="2023" name="Mol. Phylogenet. Evol.">
        <title>Genome-scale phylogeny and comparative genomics of the fungal order Sordariales.</title>
        <authorList>
            <person name="Hensen N."/>
            <person name="Bonometti L."/>
            <person name="Westerberg I."/>
            <person name="Brannstrom I.O."/>
            <person name="Guillou S."/>
            <person name="Cros-Aarteil S."/>
            <person name="Calhoun S."/>
            <person name="Haridas S."/>
            <person name="Kuo A."/>
            <person name="Mondo S."/>
            <person name="Pangilinan J."/>
            <person name="Riley R."/>
            <person name="LaButti K."/>
            <person name="Andreopoulos B."/>
            <person name="Lipzen A."/>
            <person name="Chen C."/>
            <person name="Yan M."/>
            <person name="Daum C."/>
            <person name="Ng V."/>
            <person name="Clum A."/>
            <person name="Steindorff A."/>
            <person name="Ohm R.A."/>
            <person name="Martin F."/>
            <person name="Silar P."/>
            <person name="Natvig D.O."/>
            <person name="Lalanne C."/>
            <person name="Gautier V."/>
            <person name="Ament-Velasquez S.L."/>
            <person name="Kruys A."/>
            <person name="Hutchinson M.I."/>
            <person name="Powell A.J."/>
            <person name="Barry K."/>
            <person name="Miller A.N."/>
            <person name="Grigoriev I.V."/>
            <person name="Debuchy R."/>
            <person name="Gladieux P."/>
            <person name="Hiltunen Thoren M."/>
            <person name="Johannesson H."/>
        </authorList>
    </citation>
    <scope>NUCLEOTIDE SEQUENCE</scope>
    <source>
        <strain evidence="3">CBS 731.68</strain>
    </source>
</reference>
<evidence type="ECO:0000256" key="1">
    <source>
        <dbReference type="ARBA" id="ARBA00007447"/>
    </source>
</evidence>
<dbReference type="GO" id="GO:0004190">
    <property type="term" value="F:aspartic-type endopeptidase activity"/>
    <property type="evidence" value="ECO:0007669"/>
    <property type="project" value="InterPro"/>
</dbReference>
<keyword evidence="3" id="KW-0645">Protease</keyword>
<keyword evidence="4" id="KW-1185">Reference proteome</keyword>
<evidence type="ECO:0000259" key="2">
    <source>
        <dbReference type="Pfam" id="PF00026"/>
    </source>
</evidence>
<evidence type="ECO:0000313" key="3">
    <source>
        <dbReference type="EMBL" id="KAK4124429.1"/>
    </source>
</evidence>
<dbReference type="AlphaFoldDB" id="A0AAN6U187"/>
<dbReference type="GeneID" id="87831955"/>
<dbReference type="PANTHER" id="PTHR47966">
    <property type="entry name" value="BETA-SITE APP-CLEAVING ENZYME, ISOFORM A-RELATED"/>
    <property type="match status" value="1"/>
</dbReference>
<comment type="similarity">
    <text evidence="1">Belongs to the peptidase A1 family.</text>
</comment>
<sequence length="347" mass="38036">MLFWISLQLGLAWGGSPAWNQSCLGSRTSALAPFQLDGLTRRNGHEPPINIDLLAWKRGIVSLQWYGDITVGTPPLVFDTSASLMLIAHKNCSTCGDHQQYDHEASSTRSGLSRYRREILFGNQGGGTTGSDEPQGANCTSGQLLGAEFNFSFISDRKGHDGVLTLGGTDRRNTFRTLKKIPINWPLSSSRLRWVVDVRGARIDGFTLTNSTDAVTLVDRGGATVITPDTNTTRQLYGRIAPCDVLDRVVRDLTSTVGSAEQNVDVGQQKVINVGVYSGNVTVGEYAGKPDISQGVFTNPEVTAREPINRRPSWIFGNPWLWSYYTVRKSVDQAMGFATPSHHRDCD</sequence>
<proteinExistence type="inferred from homology"/>
<comment type="caution">
    <text evidence="3">The sequence shown here is derived from an EMBL/GenBank/DDBJ whole genome shotgun (WGS) entry which is preliminary data.</text>
</comment>